<keyword evidence="3" id="KW-1185">Reference proteome</keyword>
<sequence length="113" mass="12579">MEGSSRSANIVATDSYSDGDMLFVSSSANRLIDSWILDSACSFHVTPHRDWFDTYKSVNCGSVLMDNDVACKVVGIGTIKIKMFNNVVRTLGEVRHVPEVKNNLMQNDKVHLK</sequence>
<organism evidence="2 3">
    <name type="scientific">Lithocarpus litseifolius</name>
    <dbReference type="NCBI Taxonomy" id="425828"/>
    <lineage>
        <taxon>Eukaryota</taxon>
        <taxon>Viridiplantae</taxon>
        <taxon>Streptophyta</taxon>
        <taxon>Embryophyta</taxon>
        <taxon>Tracheophyta</taxon>
        <taxon>Spermatophyta</taxon>
        <taxon>Magnoliopsida</taxon>
        <taxon>eudicotyledons</taxon>
        <taxon>Gunneridae</taxon>
        <taxon>Pentapetalae</taxon>
        <taxon>rosids</taxon>
        <taxon>fabids</taxon>
        <taxon>Fagales</taxon>
        <taxon>Fagaceae</taxon>
        <taxon>Lithocarpus</taxon>
    </lineage>
</organism>
<name>A0AAW2CZH7_9ROSI</name>
<protein>
    <recommendedName>
        <fullName evidence="1">Retrovirus-related Pol polyprotein from transposon TNT 1-94-like beta-barrel domain-containing protein</fullName>
    </recommendedName>
</protein>
<evidence type="ECO:0000313" key="2">
    <source>
        <dbReference type="EMBL" id="KAL0003708.1"/>
    </source>
</evidence>
<comment type="caution">
    <text evidence="2">The sequence shown here is derived from an EMBL/GenBank/DDBJ whole genome shotgun (WGS) entry which is preliminary data.</text>
</comment>
<dbReference type="Proteomes" id="UP001459277">
    <property type="component" value="Unassembled WGS sequence"/>
</dbReference>
<accession>A0AAW2CZH7</accession>
<evidence type="ECO:0000313" key="3">
    <source>
        <dbReference type="Proteomes" id="UP001459277"/>
    </source>
</evidence>
<dbReference type="Pfam" id="PF22936">
    <property type="entry name" value="Pol_BBD"/>
    <property type="match status" value="1"/>
</dbReference>
<evidence type="ECO:0000259" key="1">
    <source>
        <dbReference type="Pfam" id="PF22936"/>
    </source>
</evidence>
<feature type="domain" description="Retrovirus-related Pol polyprotein from transposon TNT 1-94-like beta-barrel" evidence="1">
    <location>
        <begin position="35"/>
        <end position="107"/>
    </location>
</feature>
<dbReference type="InterPro" id="IPR054722">
    <property type="entry name" value="PolX-like_BBD"/>
</dbReference>
<dbReference type="AlphaFoldDB" id="A0AAW2CZH7"/>
<dbReference type="EMBL" id="JAZDWU010000004">
    <property type="protein sequence ID" value="KAL0003708.1"/>
    <property type="molecule type" value="Genomic_DNA"/>
</dbReference>
<proteinExistence type="predicted"/>
<reference evidence="2 3" key="1">
    <citation type="submission" date="2024-01" db="EMBL/GenBank/DDBJ databases">
        <title>A telomere-to-telomere, gap-free genome of sweet tea (Lithocarpus litseifolius).</title>
        <authorList>
            <person name="Zhou J."/>
        </authorList>
    </citation>
    <scope>NUCLEOTIDE SEQUENCE [LARGE SCALE GENOMIC DNA]</scope>
    <source>
        <strain evidence="2">Zhou-2022a</strain>
        <tissue evidence="2">Leaf</tissue>
    </source>
</reference>
<gene>
    <name evidence="2" type="ORF">SO802_011269</name>
</gene>